<dbReference type="AlphaFoldDB" id="A0AA85FZW0"/>
<organism evidence="1 2">
    <name type="scientific">Schistosoma rodhaini</name>
    <dbReference type="NCBI Taxonomy" id="6188"/>
    <lineage>
        <taxon>Eukaryota</taxon>
        <taxon>Metazoa</taxon>
        <taxon>Spiralia</taxon>
        <taxon>Lophotrochozoa</taxon>
        <taxon>Platyhelminthes</taxon>
        <taxon>Trematoda</taxon>
        <taxon>Digenea</taxon>
        <taxon>Strigeidida</taxon>
        <taxon>Schistosomatoidea</taxon>
        <taxon>Schistosomatidae</taxon>
        <taxon>Schistosoma</taxon>
    </lineage>
</organism>
<proteinExistence type="predicted"/>
<sequence length="108" mass="12267">MSASSVNACSVENFTHDVSVSDVGYSHEECMLSRISGSWYDRSERTASFPEAIREPFYSDIKFTQTRNSNRMEDCLNEYETEAYLPFDCFAGESSPDESHVLITRINA</sequence>
<accession>A0AA85FZW0</accession>
<dbReference type="WBParaSite" id="SRDH1_74050.1">
    <property type="protein sequence ID" value="SRDH1_74050.1"/>
    <property type="gene ID" value="SRDH1_74050"/>
</dbReference>
<reference evidence="1" key="1">
    <citation type="submission" date="2022-06" db="EMBL/GenBank/DDBJ databases">
        <authorList>
            <person name="Berger JAMES D."/>
            <person name="Berger JAMES D."/>
        </authorList>
    </citation>
    <scope>NUCLEOTIDE SEQUENCE [LARGE SCALE GENOMIC DNA]</scope>
</reference>
<evidence type="ECO:0000313" key="2">
    <source>
        <dbReference type="WBParaSite" id="SRDH1_74050.1"/>
    </source>
</evidence>
<dbReference type="Proteomes" id="UP000050792">
    <property type="component" value="Unassembled WGS sequence"/>
</dbReference>
<keyword evidence="1" id="KW-1185">Reference proteome</keyword>
<name>A0AA85FZW0_9TREM</name>
<reference evidence="2" key="2">
    <citation type="submission" date="2023-11" db="UniProtKB">
        <authorList>
            <consortium name="WormBaseParasite"/>
        </authorList>
    </citation>
    <scope>IDENTIFICATION</scope>
</reference>
<protein>
    <submittedName>
        <fullName evidence="2">Uncharacterized protein</fullName>
    </submittedName>
</protein>
<evidence type="ECO:0000313" key="1">
    <source>
        <dbReference type="Proteomes" id="UP000050792"/>
    </source>
</evidence>